<dbReference type="PANTHER" id="PTHR40389:SF2">
    <property type="entry name" value="ENDOGENOUS RETROVIRUS GROUP K MEMBER 24 GAG POLYPROTEIN-RELATED"/>
    <property type="match status" value="1"/>
</dbReference>
<evidence type="ECO:0000256" key="2">
    <source>
        <dbReference type="SAM" id="MobiDB-lite"/>
    </source>
</evidence>
<sequence>MNSTEFKLWEAAWRQLLRDALPGLLTDPETTVNEEGNALTLDHLVGEGHWVSPTDQVTTIPPKALHIIRDHAITAFFGMVPDSPMTPYSKISQGPKESFTEFVERLTRAIEIQNADWTIASVNTEEQGAWPVLEGEFIVIGDCKHTPQEIEILPGTLVNNPGRLVLWLRLHPPTNLFTKRPDHRPDNSYPRAHKYIRSPGGLPSAGHH</sequence>
<name>A0A3M0KP79_HIRRU</name>
<dbReference type="EMBL" id="QRBI01000104">
    <property type="protein sequence ID" value="RMC14863.1"/>
    <property type="molecule type" value="Genomic_DNA"/>
</dbReference>
<evidence type="ECO:0000313" key="3">
    <source>
        <dbReference type="EMBL" id="RMC14863.1"/>
    </source>
</evidence>
<reference evidence="3 4" key="1">
    <citation type="submission" date="2018-07" db="EMBL/GenBank/DDBJ databases">
        <title>A high quality draft genome assembly of the barn swallow (H. rustica rustica).</title>
        <authorList>
            <person name="Formenti G."/>
            <person name="Chiara M."/>
            <person name="Poveda L."/>
            <person name="Francoijs K.-J."/>
            <person name="Bonisoli-Alquati A."/>
            <person name="Canova L."/>
            <person name="Gianfranceschi L."/>
            <person name="Horner D.S."/>
            <person name="Saino N."/>
        </authorList>
    </citation>
    <scope>NUCLEOTIDE SEQUENCE [LARGE SCALE GENOMIC DNA]</scope>
    <source>
        <strain evidence="3">Chelidonia</strain>
        <tissue evidence="3">Blood</tissue>
    </source>
</reference>
<dbReference type="AlphaFoldDB" id="A0A3M0KP79"/>
<gene>
    <name evidence="3" type="ORF">DUI87_07039</name>
</gene>
<evidence type="ECO:0000256" key="1">
    <source>
        <dbReference type="ARBA" id="ARBA00022707"/>
    </source>
</evidence>
<dbReference type="PANTHER" id="PTHR40389">
    <property type="entry name" value="ENDOGENOUS RETROVIRUS GROUP K MEMBER 24 GAG POLYPROTEIN-RELATED"/>
    <property type="match status" value="1"/>
</dbReference>
<dbReference type="Gene3D" id="1.10.1200.30">
    <property type="match status" value="1"/>
</dbReference>
<accession>A0A3M0KP79</accession>
<proteinExistence type="predicted"/>
<dbReference type="GO" id="GO:0016032">
    <property type="term" value="P:viral process"/>
    <property type="evidence" value="ECO:0007669"/>
    <property type="project" value="InterPro"/>
</dbReference>
<keyword evidence="1" id="KW-0449">Lipoprotein</keyword>
<dbReference type="Pfam" id="PF00607">
    <property type="entry name" value="Gag_p24"/>
    <property type="match status" value="1"/>
</dbReference>
<evidence type="ECO:0000313" key="4">
    <source>
        <dbReference type="Proteomes" id="UP000269221"/>
    </source>
</evidence>
<keyword evidence="1" id="KW-0519">Myristate</keyword>
<comment type="caution">
    <text evidence="3">The sequence shown here is derived from an EMBL/GenBank/DDBJ whole genome shotgun (WGS) entry which is preliminary data.</text>
</comment>
<protein>
    <submittedName>
        <fullName evidence="3">Uncharacterized protein</fullName>
    </submittedName>
</protein>
<dbReference type="InterPro" id="IPR050195">
    <property type="entry name" value="Primate_lentivir_Gag_pol-like"/>
</dbReference>
<dbReference type="InterPro" id="IPR008919">
    <property type="entry name" value="Retrov_capsid_N"/>
</dbReference>
<dbReference type="Gene3D" id="1.10.375.10">
    <property type="entry name" value="Human Immunodeficiency Virus Type 1 Capsid Protein"/>
    <property type="match status" value="1"/>
</dbReference>
<dbReference type="SUPFAM" id="SSF47353">
    <property type="entry name" value="Retrovirus capsid dimerization domain-like"/>
    <property type="match status" value="1"/>
</dbReference>
<keyword evidence="4" id="KW-1185">Reference proteome</keyword>
<dbReference type="InterPro" id="IPR008916">
    <property type="entry name" value="Retrov_capsid_C"/>
</dbReference>
<dbReference type="Proteomes" id="UP000269221">
    <property type="component" value="Unassembled WGS sequence"/>
</dbReference>
<organism evidence="3 4">
    <name type="scientific">Hirundo rustica rustica</name>
    <dbReference type="NCBI Taxonomy" id="333673"/>
    <lineage>
        <taxon>Eukaryota</taxon>
        <taxon>Metazoa</taxon>
        <taxon>Chordata</taxon>
        <taxon>Craniata</taxon>
        <taxon>Vertebrata</taxon>
        <taxon>Euteleostomi</taxon>
        <taxon>Archelosauria</taxon>
        <taxon>Archosauria</taxon>
        <taxon>Dinosauria</taxon>
        <taxon>Saurischia</taxon>
        <taxon>Theropoda</taxon>
        <taxon>Coelurosauria</taxon>
        <taxon>Aves</taxon>
        <taxon>Neognathae</taxon>
        <taxon>Neoaves</taxon>
        <taxon>Telluraves</taxon>
        <taxon>Australaves</taxon>
        <taxon>Passeriformes</taxon>
        <taxon>Sylvioidea</taxon>
        <taxon>Hirundinidae</taxon>
        <taxon>Hirundo</taxon>
    </lineage>
</organism>
<feature type="region of interest" description="Disordered" evidence="2">
    <location>
        <begin position="179"/>
        <end position="208"/>
    </location>
</feature>